<proteinExistence type="predicted"/>
<accession>A0A4C1W5P2</accession>
<keyword evidence="3" id="KW-1185">Reference proteome</keyword>
<gene>
    <name evidence="2" type="ORF">EVAR_39710_1</name>
</gene>
<dbReference type="EMBL" id="BGZK01000481">
    <property type="protein sequence ID" value="GBP46333.1"/>
    <property type="molecule type" value="Genomic_DNA"/>
</dbReference>
<dbReference type="Proteomes" id="UP000299102">
    <property type="component" value="Unassembled WGS sequence"/>
</dbReference>
<evidence type="ECO:0000313" key="2">
    <source>
        <dbReference type="EMBL" id="GBP46333.1"/>
    </source>
</evidence>
<organism evidence="2 3">
    <name type="scientific">Eumeta variegata</name>
    <name type="common">Bagworm moth</name>
    <name type="synonym">Eumeta japonica</name>
    <dbReference type="NCBI Taxonomy" id="151549"/>
    <lineage>
        <taxon>Eukaryota</taxon>
        <taxon>Metazoa</taxon>
        <taxon>Ecdysozoa</taxon>
        <taxon>Arthropoda</taxon>
        <taxon>Hexapoda</taxon>
        <taxon>Insecta</taxon>
        <taxon>Pterygota</taxon>
        <taxon>Neoptera</taxon>
        <taxon>Endopterygota</taxon>
        <taxon>Lepidoptera</taxon>
        <taxon>Glossata</taxon>
        <taxon>Ditrysia</taxon>
        <taxon>Tineoidea</taxon>
        <taxon>Psychidae</taxon>
        <taxon>Oiketicinae</taxon>
        <taxon>Eumeta</taxon>
    </lineage>
</organism>
<dbReference type="AlphaFoldDB" id="A0A4C1W5P2"/>
<reference evidence="2 3" key="1">
    <citation type="journal article" date="2019" name="Commun. Biol.">
        <title>The bagworm genome reveals a unique fibroin gene that provides high tensile strength.</title>
        <authorList>
            <person name="Kono N."/>
            <person name="Nakamura H."/>
            <person name="Ohtoshi R."/>
            <person name="Tomita M."/>
            <person name="Numata K."/>
            <person name="Arakawa K."/>
        </authorList>
    </citation>
    <scope>NUCLEOTIDE SEQUENCE [LARGE SCALE GENOMIC DNA]</scope>
</reference>
<feature type="region of interest" description="Disordered" evidence="1">
    <location>
        <begin position="209"/>
        <end position="229"/>
    </location>
</feature>
<sequence>MYYRRIDTVYDKKSPLTGNVHNNRIFPTRNNSNVSTFLRLVVESYSVVVDTTVAVGRYDIDPSQGPHTIGIGGVEFQDLGLFPDVRCIKTEYQQLPPKRPCYLTANGARAAHTRRAQSDGVAQGPRTPRRFRRLRWFIGGGRKNIVKVPIDSPLWQPLRHAVFRYAIRIGLTDDAGLTPSRNGLSRAFHPRNAAVKGLLNPAAFGRRATEGGGRIGFERRPTTKRRSAL</sequence>
<evidence type="ECO:0000256" key="1">
    <source>
        <dbReference type="SAM" id="MobiDB-lite"/>
    </source>
</evidence>
<protein>
    <submittedName>
        <fullName evidence="2">Uncharacterized protein</fullName>
    </submittedName>
</protein>
<name>A0A4C1W5P2_EUMVA</name>
<comment type="caution">
    <text evidence="2">The sequence shown here is derived from an EMBL/GenBank/DDBJ whole genome shotgun (WGS) entry which is preliminary data.</text>
</comment>
<evidence type="ECO:0000313" key="3">
    <source>
        <dbReference type="Proteomes" id="UP000299102"/>
    </source>
</evidence>